<name>A0A095ZT15_9BACT</name>
<keyword evidence="1" id="KW-0732">Signal</keyword>
<dbReference type="RefSeq" id="WP_052042497.1">
    <property type="nucleotide sequence ID" value="NZ_JRNN01000001.1"/>
</dbReference>
<organism evidence="2 3">
    <name type="scientific">Hoylesella buccalis DNF00853</name>
    <dbReference type="NCBI Taxonomy" id="1401074"/>
    <lineage>
        <taxon>Bacteria</taxon>
        <taxon>Pseudomonadati</taxon>
        <taxon>Bacteroidota</taxon>
        <taxon>Bacteroidia</taxon>
        <taxon>Bacteroidales</taxon>
        <taxon>Prevotellaceae</taxon>
        <taxon>Hoylesella</taxon>
    </lineage>
</organism>
<dbReference type="InterPro" id="IPR011250">
    <property type="entry name" value="OMP/PagP_B-barrel"/>
</dbReference>
<feature type="signal peptide" evidence="1">
    <location>
        <begin position="1"/>
        <end position="22"/>
    </location>
</feature>
<sequence length="268" mass="30154">MKKQYFILILTMVVFCSLPIKSASDDDTPKRWGLQLGMGKTSVGENSPENQPFYVPNDNEGNLFSLSGDYFLTQRLALTGGVYFEQAGLLTGFSSGIGLKKINTMGLTAGAKYYFFPKKWVIQPHVGASLQTNFLNLSRSQGNGNYAVSEGYPGTTLYMEHDVQCPALSIMPQLGVDIHLFSTVSLCIDWDYRFALGGHQRAKMRFINGPFTGQSSLYEAEKFKTAFSISVKMDFPTHKISQRAYNNALWLLRIWIESKEPNRRLKHD</sequence>
<dbReference type="AlphaFoldDB" id="A0A095ZT15"/>
<protein>
    <recommendedName>
        <fullName evidence="4">Outer membrane protein beta-barrel domain-containing protein</fullName>
    </recommendedName>
</protein>
<dbReference type="SUPFAM" id="SSF56925">
    <property type="entry name" value="OMPA-like"/>
    <property type="match status" value="1"/>
</dbReference>
<feature type="chain" id="PRO_5001914673" description="Outer membrane protein beta-barrel domain-containing protein" evidence="1">
    <location>
        <begin position="23"/>
        <end position="268"/>
    </location>
</feature>
<comment type="caution">
    <text evidence="2">The sequence shown here is derived from an EMBL/GenBank/DDBJ whole genome shotgun (WGS) entry which is preliminary data.</text>
</comment>
<dbReference type="Gene3D" id="2.40.160.20">
    <property type="match status" value="1"/>
</dbReference>
<gene>
    <name evidence="2" type="ORF">HMPREF2137_00005</name>
</gene>
<dbReference type="OrthoDB" id="1075625at2"/>
<reference evidence="2 3" key="1">
    <citation type="submission" date="2014-07" db="EMBL/GenBank/DDBJ databases">
        <authorList>
            <person name="McCorrison J."/>
            <person name="Sanka R."/>
            <person name="Torralba M."/>
            <person name="Gillis M."/>
            <person name="Haft D.H."/>
            <person name="Methe B."/>
            <person name="Sutton G."/>
            <person name="Nelson K.E."/>
        </authorList>
    </citation>
    <scope>NUCLEOTIDE SEQUENCE [LARGE SCALE GENOMIC DNA]</scope>
    <source>
        <strain evidence="2 3">DNF00853</strain>
    </source>
</reference>
<evidence type="ECO:0000313" key="3">
    <source>
        <dbReference type="Proteomes" id="UP000029556"/>
    </source>
</evidence>
<evidence type="ECO:0008006" key="4">
    <source>
        <dbReference type="Google" id="ProtNLM"/>
    </source>
</evidence>
<dbReference type="EMBL" id="JRNN01000001">
    <property type="protein sequence ID" value="KGF37531.1"/>
    <property type="molecule type" value="Genomic_DNA"/>
</dbReference>
<evidence type="ECO:0000256" key="1">
    <source>
        <dbReference type="SAM" id="SignalP"/>
    </source>
</evidence>
<accession>A0A095ZT15</accession>
<proteinExistence type="predicted"/>
<dbReference type="Proteomes" id="UP000029556">
    <property type="component" value="Unassembled WGS sequence"/>
</dbReference>
<evidence type="ECO:0000313" key="2">
    <source>
        <dbReference type="EMBL" id="KGF37531.1"/>
    </source>
</evidence>